<comment type="caution">
    <text evidence="9">The sequence shown here is derived from an EMBL/GenBank/DDBJ whole genome shotgun (WGS) entry which is preliminary data.</text>
</comment>
<dbReference type="PANTHER" id="PTHR24559:SF444">
    <property type="entry name" value="REVERSE TRANSCRIPTASE DOMAIN-CONTAINING PROTEIN"/>
    <property type="match status" value="1"/>
</dbReference>
<evidence type="ECO:0000313" key="10">
    <source>
        <dbReference type="Proteomes" id="UP001291623"/>
    </source>
</evidence>
<dbReference type="Proteomes" id="UP001291623">
    <property type="component" value="Unassembled WGS sequence"/>
</dbReference>
<dbReference type="InterPro" id="IPR043502">
    <property type="entry name" value="DNA/RNA_pol_sf"/>
</dbReference>
<feature type="domain" description="Reverse transcriptase" evidence="8">
    <location>
        <begin position="1"/>
        <end position="141"/>
    </location>
</feature>
<proteinExistence type="predicted"/>
<keyword evidence="6" id="KW-0378">Hydrolase</keyword>
<dbReference type="SUPFAM" id="SSF56672">
    <property type="entry name" value="DNA/RNA polymerases"/>
    <property type="match status" value="1"/>
</dbReference>
<keyword evidence="1" id="KW-0645">Protease</keyword>
<dbReference type="Gene3D" id="3.10.10.10">
    <property type="entry name" value="HIV Type 1 Reverse Transcriptase, subunit A, domain 1"/>
    <property type="match status" value="1"/>
</dbReference>
<dbReference type="GO" id="GO:0003964">
    <property type="term" value="F:RNA-directed DNA polymerase activity"/>
    <property type="evidence" value="ECO:0007669"/>
    <property type="project" value="UniProtKB-KW"/>
</dbReference>
<dbReference type="FunFam" id="3.10.10.10:FF:000007">
    <property type="entry name" value="Retrovirus-related Pol polyprotein from transposon 17.6-like Protein"/>
    <property type="match status" value="1"/>
</dbReference>
<gene>
    <name evidence="9" type="ORF">RND71_030769</name>
</gene>
<dbReference type="GO" id="GO:0004519">
    <property type="term" value="F:endonuclease activity"/>
    <property type="evidence" value="ECO:0007669"/>
    <property type="project" value="UniProtKB-KW"/>
</dbReference>
<evidence type="ECO:0000256" key="2">
    <source>
        <dbReference type="ARBA" id="ARBA00022679"/>
    </source>
</evidence>
<evidence type="ECO:0000256" key="1">
    <source>
        <dbReference type="ARBA" id="ARBA00022670"/>
    </source>
</evidence>
<evidence type="ECO:0000256" key="4">
    <source>
        <dbReference type="ARBA" id="ARBA00022722"/>
    </source>
</evidence>
<evidence type="ECO:0000256" key="7">
    <source>
        <dbReference type="ARBA" id="ARBA00022918"/>
    </source>
</evidence>
<keyword evidence="2" id="KW-0808">Transferase</keyword>
<dbReference type="InterPro" id="IPR000477">
    <property type="entry name" value="RT_dom"/>
</dbReference>
<reference evidence="9" key="1">
    <citation type="submission" date="2023-12" db="EMBL/GenBank/DDBJ databases">
        <title>Genome assembly of Anisodus tanguticus.</title>
        <authorList>
            <person name="Wang Y.-J."/>
        </authorList>
    </citation>
    <scope>NUCLEOTIDE SEQUENCE</scope>
    <source>
        <strain evidence="9">KB-2021</strain>
        <tissue evidence="9">Leaf</tissue>
    </source>
</reference>
<evidence type="ECO:0000256" key="6">
    <source>
        <dbReference type="ARBA" id="ARBA00022801"/>
    </source>
</evidence>
<dbReference type="PROSITE" id="PS50878">
    <property type="entry name" value="RT_POL"/>
    <property type="match status" value="1"/>
</dbReference>
<dbReference type="AlphaFoldDB" id="A0AAE1RI09"/>
<dbReference type="GO" id="GO:0008233">
    <property type="term" value="F:peptidase activity"/>
    <property type="evidence" value="ECO:0007669"/>
    <property type="project" value="UniProtKB-KW"/>
</dbReference>
<organism evidence="9 10">
    <name type="scientific">Anisodus tanguticus</name>
    <dbReference type="NCBI Taxonomy" id="243964"/>
    <lineage>
        <taxon>Eukaryota</taxon>
        <taxon>Viridiplantae</taxon>
        <taxon>Streptophyta</taxon>
        <taxon>Embryophyta</taxon>
        <taxon>Tracheophyta</taxon>
        <taxon>Spermatophyta</taxon>
        <taxon>Magnoliopsida</taxon>
        <taxon>eudicotyledons</taxon>
        <taxon>Gunneridae</taxon>
        <taxon>Pentapetalae</taxon>
        <taxon>asterids</taxon>
        <taxon>lamiids</taxon>
        <taxon>Solanales</taxon>
        <taxon>Solanaceae</taxon>
        <taxon>Solanoideae</taxon>
        <taxon>Hyoscyameae</taxon>
        <taxon>Anisodus</taxon>
    </lineage>
</organism>
<protein>
    <recommendedName>
        <fullName evidence="8">Reverse transcriptase domain-containing protein</fullName>
    </recommendedName>
</protein>
<keyword evidence="3" id="KW-0548">Nucleotidyltransferase</keyword>
<keyword evidence="10" id="KW-1185">Reference proteome</keyword>
<dbReference type="Pfam" id="PF00078">
    <property type="entry name" value="RVT_1"/>
    <property type="match status" value="1"/>
</dbReference>
<dbReference type="Gene3D" id="3.30.70.270">
    <property type="match status" value="1"/>
</dbReference>
<name>A0AAE1RI09_9SOLA</name>
<evidence type="ECO:0000313" key="9">
    <source>
        <dbReference type="EMBL" id="KAK4351456.1"/>
    </source>
</evidence>
<dbReference type="PANTHER" id="PTHR24559">
    <property type="entry name" value="TRANSPOSON TY3-I GAG-POL POLYPROTEIN"/>
    <property type="match status" value="1"/>
</dbReference>
<dbReference type="InterPro" id="IPR043128">
    <property type="entry name" value="Rev_trsase/Diguanyl_cyclase"/>
</dbReference>
<keyword evidence="7" id="KW-0695">RNA-directed DNA polymerase</keyword>
<dbReference type="EMBL" id="JAVYJV010000016">
    <property type="protein sequence ID" value="KAK4351456.1"/>
    <property type="molecule type" value="Genomic_DNA"/>
</dbReference>
<dbReference type="CDD" id="cd01647">
    <property type="entry name" value="RT_LTR"/>
    <property type="match status" value="1"/>
</dbReference>
<evidence type="ECO:0000259" key="8">
    <source>
        <dbReference type="PROSITE" id="PS50878"/>
    </source>
</evidence>
<dbReference type="InterPro" id="IPR053134">
    <property type="entry name" value="RNA-dir_DNA_polymerase"/>
</dbReference>
<accession>A0AAE1RI09</accession>
<dbReference type="GO" id="GO:0006508">
    <property type="term" value="P:proteolysis"/>
    <property type="evidence" value="ECO:0007669"/>
    <property type="project" value="UniProtKB-KW"/>
</dbReference>
<evidence type="ECO:0000256" key="5">
    <source>
        <dbReference type="ARBA" id="ARBA00022759"/>
    </source>
</evidence>
<evidence type="ECO:0000256" key="3">
    <source>
        <dbReference type="ARBA" id="ARBA00022695"/>
    </source>
</evidence>
<keyword evidence="5" id="KW-0255">Endonuclease</keyword>
<keyword evidence="4" id="KW-0540">Nuclease</keyword>
<sequence length="141" mass="16576">MKVIRESKSPHSSPTFLVRKHNELKRGKAGLVIDYRELNKKTIFDGYFLPYKRNLINRLGNKKWFSKFDCKSGFWQIKLTNESKPLTAFSAPQGHYEWNVLPMGLKNAPQIFQRRMDQVFRKLADFCIIYVDDILVYNAAT</sequence>